<dbReference type="Proteomes" id="UP000182427">
    <property type="component" value="Chromosome I"/>
</dbReference>
<name>A0A1G7GXC3_9BACT</name>
<evidence type="ECO:0008006" key="3">
    <source>
        <dbReference type="Google" id="ProtNLM"/>
    </source>
</evidence>
<organism evidence="1 2">
    <name type="scientific">Terriglobus roseus</name>
    <dbReference type="NCBI Taxonomy" id="392734"/>
    <lineage>
        <taxon>Bacteria</taxon>
        <taxon>Pseudomonadati</taxon>
        <taxon>Acidobacteriota</taxon>
        <taxon>Terriglobia</taxon>
        <taxon>Terriglobales</taxon>
        <taxon>Acidobacteriaceae</taxon>
        <taxon>Terriglobus</taxon>
    </lineage>
</organism>
<sequence length="502" mass="55988">MAAICCTCSIEIHLGICLRWIFFCEFEMKGGNTDMDNKRSVGKRVQRSVVMPLVIAGGALLLSKAQIAVKNQGYVPFSDAPINYRSENLNDPVAKLQQRLDRGEAALSYEPEHGYLRSVLKELNIPVDSQTLVFSKTSFQYKKISPEHPRALYFNDDVYIGQVHEGKAIEVVSFDPMQGAIFYLLDEHQVEKPKFERAELDCTQCHIAAGTRGVPGVLLRSIYPTSTGTQATSTRSFITDQESQIKNRWGGWYVTGKFSSAPELSIGNSVVPDGDNAGDEKLTLIAAKFDKKSYLTADSDVVAHLVLAHQTQAHNLITLTNYRTRIAEFQAAKPNDGKPVDAASLSESIRQQYERPAEQLVRYLVFANEASLAGMDFEADAKSDFARDFTAHGPRDAKGRSLRDFDLKVHTFRYPCSYLIYTESFDNIPEPAKGYVYHRLFQVLTGEDQSQDFAGTSPEAKRAALEILLATKRGLPEEWRSYAQSKRLRIAAQPVGSSHIHG</sequence>
<reference evidence="1 2" key="1">
    <citation type="submission" date="2016-10" db="EMBL/GenBank/DDBJ databases">
        <authorList>
            <person name="de Groot N.N."/>
        </authorList>
    </citation>
    <scope>NUCLEOTIDE SEQUENCE [LARGE SCALE GENOMIC DNA]</scope>
    <source>
        <strain evidence="1 2">GAS232</strain>
    </source>
</reference>
<proteinExistence type="predicted"/>
<keyword evidence="2" id="KW-1185">Reference proteome</keyword>
<evidence type="ECO:0000313" key="2">
    <source>
        <dbReference type="Proteomes" id="UP000182427"/>
    </source>
</evidence>
<accession>A0A1G7GXC3</accession>
<gene>
    <name evidence="1" type="ORF">SAMN05444167_0840</name>
</gene>
<dbReference type="AlphaFoldDB" id="A0A1G7GXC3"/>
<protein>
    <recommendedName>
        <fullName evidence="3">Cytochrome c domain-containing protein</fullName>
    </recommendedName>
</protein>
<dbReference type="EMBL" id="LT629690">
    <property type="protein sequence ID" value="SDE92822.1"/>
    <property type="molecule type" value="Genomic_DNA"/>
</dbReference>
<evidence type="ECO:0000313" key="1">
    <source>
        <dbReference type="EMBL" id="SDE92822.1"/>
    </source>
</evidence>